<accession>A0A2K1K848</accession>
<feature type="compositionally biased region" description="Basic and acidic residues" evidence="1">
    <location>
        <begin position="23"/>
        <end position="40"/>
    </location>
</feature>
<protein>
    <submittedName>
        <fullName evidence="2 3">Uncharacterized protein</fullName>
    </submittedName>
</protein>
<reference evidence="3" key="3">
    <citation type="submission" date="2020-12" db="UniProtKB">
        <authorList>
            <consortium name="EnsemblPlants"/>
        </authorList>
    </citation>
    <scope>IDENTIFICATION</scope>
</reference>
<evidence type="ECO:0000313" key="4">
    <source>
        <dbReference type="Proteomes" id="UP000006727"/>
    </source>
</evidence>
<dbReference type="Gramene" id="Pp3c8_20440V3.1">
    <property type="protein sequence ID" value="PAC:32965253.CDS.1"/>
    <property type="gene ID" value="Pp3c8_20440"/>
</dbReference>
<dbReference type="Proteomes" id="UP000006727">
    <property type="component" value="Chromosome 8"/>
</dbReference>
<reference evidence="2 4" key="2">
    <citation type="journal article" date="2018" name="Plant J.">
        <title>The Physcomitrella patens chromosome-scale assembly reveals moss genome structure and evolution.</title>
        <authorList>
            <person name="Lang D."/>
            <person name="Ullrich K.K."/>
            <person name="Murat F."/>
            <person name="Fuchs J."/>
            <person name="Jenkins J."/>
            <person name="Haas F.B."/>
            <person name="Piednoel M."/>
            <person name="Gundlach H."/>
            <person name="Van Bel M."/>
            <person name="Meyberg R."/>
            <person name="Vives C."/>
            <person name="Morata J."/>
            <person name="Symeonidi A."/>
            <person name="Hiss M."/>
            <person name="Muchero W."/>
            <person name="Kamisugi Y."/>
            <person name="Saleh O."/>
            <person name="Blanc G."/>
            <person name="Decker E.L."/>
            <person name="van Gessel N."/>
            <person name="Grimwood J."/>
            <person name="Hayes R.D."/>
            <person name="Graham S.W."/>
            <person name="Gunter L.E."/>
            <person name="McDaniel S.F."/>
            <person name="Hoernstein S.N.W."/>
            <person name="Larsson A."/>
            <person name="Li F.W."/>
            <person name="Perroud P.F."/>
            <person name="Phillips J."/>
            <person name="Ranjan P."/>
            <person name="Rokshar D.S."/>
            <person name="Rothfels C.J."/>
            <person name="Schneider L."/>
            <person name="Shu S."/>
            <person name="Stevenson D.W."/>
            <person name="Thummler F."/>
            <person name="Tillich M."/>
            <person name="Villarreal Aguilar J.C."/>
            <person name="Widiez T."/>
            <person name="Wong G.K."/>
            <person name="Wymore A."/>
            <person name="Zhang Y."/>
            <person name="Zimmer A.D."/>
            <person name="Quatrano R.S."/>
            <person name="Mayer K.F.X."/>
            <person name="Goodstein D."/>
            <person name="Casacuberta J.M."/>
            <person name="Vandepoele K."/>
            <person name="Reski R."/>
            <person name="Cuming A.C."/>
            <person name="Tuskan G.A."/>
            <person name="Maumus F."/>
            <person name="Salse J."/>
            <person name="Schmutz J."/>
            <person name="Rensing S.A."/>
        </authorList>
    </citation>
    <scope>NUCLEOTIDE SEQUENCE [LARGE SCALE GENOMIC DNA]</scope>
    <source>
        <strain evidence="3 4">cv. Gransden 2004</strain>
    </source>
</reference>
<name>A0A2K1K848_PHYPA</name>
<keyword evidence="4" id="KW-1185">Reference proteome</keyword>
<evidence type="ECO:0000256" key="1">
    <source>
        <dbReference type="SAM" id="MobiDB-lite"/>
    </source>
</evidence>
<sequence length="62" mass="7045">MGRTNLKMRSFLTRMCRKLKVRRAEVPFEGPSKEPQRAGRSEATSEAIPHGDQRFEGLQLAS</sequence>
<gene>
    <name evidence="2" type="ORF">PHYPA_011852</name>
</gene>
<dbReference type="AlphaFoldDB" id="A0A2K1K848"/>
<evidence type="ECO:0000313" key="2">
    <source>
        <dbReference type="EMBL" id="PNR49955.1"/>
    </source>
</evidence>
<dbReference type="EMBL" id="ABEU02000008">
    <property type="protein sequence ID" value="PNR49955.1"/>
    <property type="molecule type" value="Genomic_DNA"/>
</dbReference>
<proteinExistence type="predicted"/>
<reference evidence="2 4" key="1">
    <citation type="journal article" date="2008" name="Science">
        <title>The Physcomitrella genome reveals evolutionary insights into the conquest of land by plants.</title>
        <authorList>
            <person name="Rensing S."/>
            <person name="Lang D."/>
            <person name="Zimmer A."/>
            <person name="Terry A."/>
            <person name="Salamov A."/>
            <person name="Shapiro H."/>
            <person name="Nishiyama T."/>
            <person name="Perroud P.-F."/>
            <person name="Lindquist E."/>
            <person name="Kamisugi Y."/>
            <person name="Tanahashi T."/>
            <person name="Sakakibara K."/>
            <person name="Fujita T."/>
            <person name="Oishi K."/>
            <person name="Shin-I T."/>
            <person name="Kuroki Y."/>
            <person name="Toyoda A."/>
            <person name="Suzuki Y."/>
            <person name="Hashimoto A."/>
            <person name="Yamaguchi K."/>
            <person name="Sugano A."/>
            <person name="Kohara Y."/>
            <person name="Fujiyama A."/>
            <person name="Anterola A."/>
            <person name="Aoki S."/>
            <person name="Ashton N."/>
            <person name="Barbazuk W.B."/>
            <person name="Barker E."/>
            <person name="Bennetzen J."/>
            <person name="Bezanilla M."/>
            <person name="Blankenship R."/>
            <person name="Cho S.H."/>
            <person name="Dutcher S."/>
            <person name="Estelle M."/>
            <person name="Fawcett J.A."/>
            <person name="Gundlach H."/>
            <person name="Hanada K."/>
            <person name="Heyl A."/>
            <person name="Hicks K.A."/>
            <person name="Hugh J."/>
            <person name="Lohr M."/>
            <person name="Mayer K."/>
            <person name="Melkozernov A."/>
            <person name="Murata T."/>
            <person name="Nelson D."/>
            <person name="Pils B."/>
            <person name="Prigge M."/>
            <person name="Reiss B."/>
            <person name="Renner T."/>
            <person name="Rombauts S."/>
            <person name="Rushton P."/>
            <person name="Sanderfoot A."/>
            <person name="Schween G."/>
            <person name="Shiu S.-H."/>
            <person name="Stueber K."/>
            <person name="Theodoulou F.L."/>
            <person name="Tu H."/>
            <person name="Van de Peer Y."/>
            <person name="Verrier P.J."/>
            <person name="Waters E."/>
            <person name="Wood A."/>
            <person name="Yang L."/>
            <person name="Cove D."/>
            <person name="Cuming A."/>
            <person name="Hasebe M."/>
            <person name="Lucas S."/>
            <person name="Mishler D.B."/>
            <person name="Reski R."/>
            <person name="Grigoriev I."/>
            <person name="Quatrano R.S."/>
            <person name="Boore J.L."/>
        </authorList>
    </citation>
    <scope>NUCLEOTIDE SEQUENCE [LARGE SCALE GENOMIC DNA]</scope>
    <source>
        <strain evidence="3 4">cv. Gransden 2004</strain>
    </source>
</reference>
<dbReference type="EnsemblPlants" id="Pp3c8_20440V3.1">
    <property type="protein sequence ID" value="PAC:32965253.CDS.1"/>
    <property type="gene ID" value="Pp3c8_20440"/>
</dbReference>
<evidence type="ECO:0000313" key="3">
    <source>
        <dbReference type="EnsemblPlants" id="PAC:32965253.CDS.1"/>
    </source>
</evidence>
<organism evidence="2">
    <name type="scientific">Physcomitrium patens</name>
    <name type="common">Spreading-leaved earth moss</name>
    <name type="synonym">Physcomitrella patens</name>
    <dbReference type="NCBI Taxonomy" id="3218"/>
    <lineage>
        <taxon>Eukaryota</taxon>
        <taxon>Viridiplantae</taxon>
        <taxon>Streptophyta</taxon>
        <taxon>Embryophyta</taxon>
        <taxon>Bryophyta</taxon>
        <taxon>Bryophytina</taxon>
        <taxon>Bryopsida</taxon>
        <taxon>Funariidae</taxon>
        <taxon>Funariales</taxon>
        <taxon>Funariaceae</taxon>
        <taxon>Physcomitrium</taxon>
    </lineage>
</organism>
<dbReference type="InParanoid" id="A0A2K1K848"/>
<feature type="region of interest" description="Disordered" evidence="1">
    <location>
        <begin position="23"/>
        <end position="62"/>
    </location>
</feature>